<organism evidence="1 2">
    <name type="scientific">Hyaloscypha hepaticicola</name>
    <dbReference type="NCBI Taxonomy" id="2082293"/>
    <lineage>
        <taxon>Eukaryota</taxon>
        <taxon>Fungi</taxon>
        <taxon>Dikarya</taxon>
        <taxon>Ascomycota</taxon>
        <taxon>Pezizomycotina</taxon>
        <taxon>Leotiomycetes</taxon>
        <taxon>Helotiales</taxon>
        <taxon>Hyaloscyphaceae</taxon>
        <taxon>Hyaloscypha</taxon>
    </lineage>
</organism>
<sequence length="337" mass="39382">MSKTRVGGIVISLLKDAFMELSKATESRDPSFLIYFWRICVDLSGIHLHSRTYFGEFVFLRVFLRHLRNSFLKLSGNPKDDLVVFVESLFQIAIHMFGNMISHQHPIVLNMGSYGTKHWKSKFKVDEDKLDLKYKSLPNDMNRHHTYALSKSKYISGTVARQANLLRTLTVAQLKKNEKKLKYIITIRAFAFSSELLALHNLETWKTDKKEHIHDRKKAFDYTIEAIETLRHGDLECKLKPAHLSKRLGVWYKSYCPGDKLMSKSHKAKGKEVKAEKRRTREILSQIQKEPVLMDGDRYIFGNKRASKNTRWRRKQMAERDYLLCSISKAGKIERRS</sequence>
<gene>
    <name evidence="1" type="ORF">NA56DRAFT_707204</name>
</gene>
<dbReference type="Proteomes" id="UP000235672">
    <property type="component" value="Unassembled WGS sequence"/>
</dbReference>
<proteinExistence type="predicted"/>
<name>A0A2J6PUV2_9HELO</name>
<reference evidence="1 2" key="1">
    <citation type="submission" date="2016-05" db="EMBL/GenBank/DDBJ databases">
        <title>A degradative enzymes factory behind the ericoid mycorrhizal symbiosis.</title>
        <authorList>
            <consortium name="DOE Joint Genome Institute"/>
            <person name="Martino E."/>
            <person name="Morin E."/>
            <person name="Grelet G."/>
            <person name="Kuo A."/>
            <person name="Kohler A."/>
            <person name="Daghino S."/>
            <person name="Barry K."/>
            <person name="Choi C."/>
            <person name="Cichocki N."/>
            <person name="Clum A."/>
            <person name="Copeland A."/>
            <person name="Hainaut M."/>
            <person name="Haridas S."/>
            <person name="Labutti K."/>
            <person name="Lindquist E."/>
            <person name="Lipzen A."/>
            <person name="Khouja H.-R."/>
            <person name="Murat C."/>
            <person name="Ohm R."/>
            <person name="Olson A."/>
            <person name="Spatafora J."/>
            <person name="Veneault-Fourrey C."/>
            <person name="Henrissat B."/>
            <person name="Grigoriev I."/>
            <person name="Martin F."/>
            <person name="Perotto S."/>
        </authorList>
    </citation>
    <scope>NUCLEOTIDE SEQUENCE [LARGE SCALE GENOMIC DNA]</scope>
    <source>
        <strain evidence="1 2">UAMH 7357</strain>
    </source>
</reference>
<dbReference type="AlphaFoldDB" id="A0A2J6PUV2"/>
<evidence type="ECO:0000313" key="1">
    <source>
        <dbReference type="EMBL" id="PMD17807.1"/>
    </source>
</evidence>
<protein>
    <submittedName>
        <fullName evidence="1">Uncharacterized protein</fullName>
    </submittedName>
</protein>
<keyword evidence="2" id="KW-1185">Reference proteome</keyword>
<dbReference type="OrthoDB" id="5415338at2759"/>
<dbReference type="EMBL" id="KZ613497">
    <property type="protein sequence ID" value="PMD17807.1"/>
    <property type="molecule type" value="Genomic_DNA"/>
</dbReference>
<accession>A0A2J6PUV2</accession>
<evidence type="ECO:0000313" key="2">
    <source>
        <dbReference type="Proteomes" id="UP000235672"/>
    </source>
</evidence>